<proteinExistence type="predicted"/>
<evidence type="ECO:0000256" key="3">
    <source>
        <dbReference type="ARBA" id="ARBA00022679"/>
    </source>
</evidence>
<dbReference type="InterPro" id="IPR051334">
    <property type="entry name" value="SRPK"/>
</dbReference>
<keyword evidence="5 10" id="KW-0418">Kinase</keyword>
<evidence type="ECO:0000313" key="10">
    <source>
        <dbReference type="EMBL" id="KAA6415952.1"/>
    </source>
</evidence>
<evidence type="ECO:0000313" key="11">
    <source>
        <dbReference type="Proteomes" id="UP000324767"/>
    </source>
</evidence>
<gene>
    <name evidence="10" type="ORF">FRX48_00671</name>
</gene>
<comment type="catalytic activity">
    <reaction evidence="7">
        <text>L-threonyl-[protein] + ATP = O-phospho-L-threonyl-[protein] + ADP + H(+)</text>
        <dbReference type="Rhea" id="RHEA:46608"/>
        <dbReference type="Rhea" id="RHEA-COMP:11060"/>
        <dbReference type="Rhea" id="RHEA-COMP:11605"/>
        <dbReference type="ChEBI" id="CHEBI:15378"/>
        <dbReference type="ChEBI" id="CHEBI:30013"/>
        <dbReference type="ChEBI" id="CHEBI:30616"/>
        <dbReference type="ChEBI" id="CHEBI:61977"/>
        <dbReference type="ChEBI" id="CHEBI:456216"/>
        <dbReference type="EC" id="2.7.11.1"/>
    </reaction>
</comment>
<dbReference type="InterPro" id="IPR011009">
    <property type="entry name" value="Kinase-like_dom_sf"/>
</dbReference>
<dbReference type="GO" id="GO:0000245">
    <property type="term" value="P:spliceosomal complex assembly"/>
    <property type="evidence" value="ECO:0007669"/>
    <property type="project" value="TreeGrafter"/>
</dbReference>
<evidence type="ECO:0000256" key="6">
    <source>
        <dbReference type="ARBA" id="ARBA00022840"/>
    </source>
</evidence>
<evidence type="ECO:0000256" key="1">
    <source>
        <dbReference type="ARBA" id="ARBA00012513"/>
    </source>
</evidence>
<dbReference type="PANTHER" id="PTHR47634">
    <property type="entry name" value="PROTEIN KINASE DOMAIN-CONTAINING PROTEIN-RELATED"/>
    <property type="match status" value="1"/>
</dbReference>
<dbReference type="GO" id="GO:0005737">
    <property type="term" value="C:cytoplasm"/>
    <property type="evidence" value="ECO:0007669"/>
    <property type="project" value="TreeGrafter"/>
</dbReference>
<dbReference type="OrthoDB" id="4367430at2759"/>
<feature type="binding site" evidence="9">
    <location>
        <position position="71"/>
    </location>
    <ligand>
        <name>ATP</name>
        <dbReference type="ChEBI" id="CHEBI:30616"/>
    </ligand>
</feature>
<evidence type="ECO:0000256" key="9">
    <source>
        <dbReference type="PROSITE-ProRule" id="PRU10141"/>
    </source>
</evidence>
<organism evidence="10 11">
    <name type="scientific">Lasallia pustulata</name>
    <dbReference type="NCBI Taxonomy" id="136370"/>
    <lineage>
        <taxon>Eukaryota</taxon>
        <taxon>Fungi</taxon>
        <taxon>Dikarya</taxon>
        <taxon>Ascomycota</taxon>
        <taxon>Pezizomycotina</taxon>
        <taxon>Lecanoromycetes</taxon>
        <taxon>OSLEUM clade</taxon>
        <taxon>Umbilicariomycetidae</taxon>
        <taxon>Umbilicariales</taxon>
        <taxon>Umbilicariaceae</taxon>
        <taxon>Lasallia</taxon>
    </lineage>
</organism>
<dbReference type="GO" id="GO:0050684">
    <property type="term" value="P:regulation of mRNA processing"/>
    <property type="evidence" value="ECO:0007669"/>
    <property type="project" value="TreeGrafter"/>
</dbReference>
<evidence type="ECO:0000256" key="7">
    <source>
        <dbReference type="ARBA" id="ARBA00047899"/>
    </source>
</evidence>
<protein>
    <recommendedName>
        <fullName evidence="1">non-specific serine/threonine protein kinase</fullName>
        <ecNumber evidence="1">2.7.11.1</ecNumber>
    </recommendedName>
</protein>
<dbReference type="EMBL" id="VXIT01000001">
    <property type="protein sequence ID" value="KAA6415952.1"/>
    <property type="molecule type" value="Genomic_DNA"/>
</dbReference>
<evidence type="ECO:0000256" key="4">
    <source>
        <dbReference type="ARBA" id="ARBA00022741"/>
    </source>
</evidence>
<dbReference type="SUPFAM" id="SSF56112">
    <property type="entry name" value="Protein kinase-like (PK-like)"/>
    <property type="match status" value="1"/>
</dbReference>
<keyword evidence="2" id="KW-0723">Serine/threonine-protein kinase</keyword>
<keyword evidence="3" id="KW-0808">Transferase</keyword>
<comment type="catalytic activity">
    <reaction evidence="8">
        <text>L-seryl-[protein] + ATP = O-phospho-L-seryl-[protein] + ADP + H(+)</text>
        <dbReference type="Rhea" id="RHEA:17989"/>
        <dbReference type="Rhea" id="RHEA-COMP:9863"/>
        <dbReference type="Rhea" id="RHEA-COMP:11604"/>
        <dbReference type="ChEBI" id="CHEBI:15378"/>
        <dbReference type="ChEBI" id="CHEBI:29999"/>
        <dbReference type="ChEBI" id="CHEBI:30616"/>
        <dbReference type="ChEBI" id="CHEBI:83421"/>
        <dbReference type="ChEBI" id="CHEBI:456216"/>
        <dbReference type="EC" id="2.7.11.1"/>
    </reaction>
</comment>
<keyword evidence="4 9" id="KW-0547">Nucleotide-binding</keyword>
<dbReference type="EC" id="2.7.11.1" evidence="1"/>
<dbReference type="Proteomes" id="UP000324767">
    <property type="component" value="Unassembled WGS sequence"/>
</dbReference>
<reference evidence="10 11" key="1">
    <citation type="submission" date="2019-09" db="EMBL/GenBank/DDBJ databases">
        <title>The hologenome of the rock-dwelling lichen Lasallia pustulata.</title>
        <authorList>
            <person name="Greshake Tzovaras B."/>
            <person name="Segers F."/>
            <person name="Bicker A."/>
            <person name="Dal Grande F."/>
            <person name="Otte J."/>
            <person name="Hankeln T."/>
            <person name="Schmitt I."/>
            <person name="Ebersberger I."/>
        </authorList>
    </citation>
    <scope>NUCLEOTIDE SEQUENCE [LARGE SCALE GENOMIC DNA]</scope>
    <source>
        <strain evidence="10">A1-1</strain>
    </source>
</reference>
<dbReference type="GO" id="GO:0004674">
    <property type="term" value="F:protein serine/threonine kinase activity"/>
    <property type="evidence" value="ECO:0007669"/>
    <property type="project" value="UniProtKB-KW"/>
</dbReference>
<keyword evidence="6 9" id="KW-0067">ATP-binding</keyword>
<dbReference type="AlphaFoldDB" id="A0A5M8Q2K3"/>
<dbReference type="Gene3D" id="3.30.200.20">
    <property type="entry name" value="Phosphorylase Kinase, domain 1"/>
    <property type="match status" value="1"/>
</dbReference>
<comment type="caution">
    <text evidence="10">The sequence shown here is derived from an EMBL/GenBank/DDBJ whole genome shotgun (WGS) entry which is preliminary data.</text>
</comment>
<dbReference type="PANTHER" id="PTHR47634:SF9">
    <property type="entry name" value="PROTEIN KINASE DOMAIN-CONTAINING PROTEIN-RELATED"/>
    <property type="match status" value="1"/>
</dbReference>
<evidence type="ECO:0000256" key="8">
    <source>
        <dbReference type="ARBA" id="ARBA00048679"/>
    </source>
</evidence>
<dbReference type="InterPro" id="IPR017441">
    <property type="entry name" value="Protein_kinase_ATP_BS"/>
</dbReference>
<dbReference type="GO" id="GO:0005524">
    <property type="term" value="F:ATP binding"/>
    <property type="evidence" value="ECO:0007669"/>
    <property type="project" value="UniProtKB-UniRule"/>
</dbReference>
<dbReference type="GO" id="GO:0005634">
    <property type="term" value="C:nucleus"/>
    <property type="evidence" value="ECO:0007669"/>
    <property type="project" value="TreeGrafter"/>
</dbReference>
<evidence type="ECO:0000256" key="5">
    <source>
        <dbReference type="ARBA" id="ARBA00022777"/>
    </source>
</evidence>
<name>A0A5M8Q2K3_9LECA</name>
<dbReference type="PROSITE" id="PS00107">
    <property type="entry name" value="PROTEIN_KINASE_ATP"/>
    <property type="match status" value="1"/>
</dbReference>
<sequence length="122" mass="14063">MSSFAKPINHYEDVRSDTEWVQNYRPGGFHPVYYDDVFNARYRGLRKLGFGASSTVWLCMDEQMNRYVALKILTAKSSAMCQELHILKSLDQGINTPAEITCNSYWIISSTRDPRGIVSVWF</sequence>
<evidence type="ECO:0000256" key="2">
    <source>
        <dbReference type="ARBA" id="ARBA00022527"/>
    </source>
</evidence>
<accession>A0A5M8Q2K3</accession>